<feature type="compositionally biased region" description="Polar residues" evidence="1">
    <location>
        <begin position="207"/>
        <end position="218"/>
    </location>
</feature>
<feature type="compositionally biased region" description="Basic and acidic residues" evidence="1">
    <location>
        <begin position="273"/>
        <end position="283"/>
    </location>
</feature>
<feature type="compositionally biased region" description="Basic and acidic residues" evidence="1">
    <location>
        <begin position="499"/>
        <end position="518"/>
    </location>
</feature>
<feature type="region of interest" description="Disordered" evidence="1">
    <location>
        <begin position="499"/>
        <end position="569"/>
    </location>
</feature>
<name>A0ABN8QM38_9CNID</name>
<dbReference type="Proteomes" id="UP001159427">
    <property type="component" value="Unassembled WGS sequence"/>
</dbReference>
<gene>
    <name evidence="2" type="ORF">PEVE_00005928</name>
</gene>
<dbReference type="EMBL" id="CALNXI010001381">
    <property type="protein sequence ID" value="CAH3167103.1"/>
    <property type="molecule type" value="Genomic_DNA"/>
</dbReference>
<feature type="compositionally biased region" description="Basic and acidic residues" evidence="1">
    <location>
        <begin position="368"/>
        <end position="384"/>
    </location>
</feature>
<feature type="region of interest" description="Disordered" evidence="1">
    <location>
        <begin position="199"/>
        <end position="232"/>
    </location>
</feature>
<evidence type="ECO:0000313" key="3">
    <source>
        <dbReference type="Proteomes" id="UP001159427"/>
    </source>
</evidence>
<feature type="compositionally biased region" description="Basic and acidic residues" evidence="1">
    <location>
        <begin position="219"/>
        <end position="230"/>
    </location>
</feature>
<evidence type="ECO:0000256" key="1">
    <source>
        <dbReference type="SAM" id="MobiDB-lite"/>
    </source>
</evidence>
<sequence>MFCLSDQSVFILPEVGENAVSGPTNLADVFIEEKEKNERQLVDKADNSEASLNAAKYHVDNLPVERTGRITRDPSQSTTDRKKADVLSIIPEANSEKDNLANHVRDDKYYNEAGNVRKSSKDFQICEKRTPPDFDEGNVVNKNGELVFLNGVDDHEDLRFTGRNLTEDVKEKPELVTVKEGYNISSPKQKVMLVNESREKSVGSHENYITEQQGTASDKTNEERGSDKFASETTVKENVCARTVDCASSARSVNSSNKSQTPLEMGDVSLAFDRSETRKEDLNSLRVSSSETGPEESTKIAPKRTQKFEGYPENPNNVNDLGNVGKTDSSNQSEKSKALRDIGPTENVRESDKNSHVAQDSPWITHQLHPDAEKQIEEKGNYERKNKRKRSAPENEKPEQIVPRLIIDQSNVSERNENEKLERDEDEEDKPRKRRASEPGLQFEPLSPLMDAENSNNDFLNTTGAQSGKVKRNKSFVSRGLSKMFGGKRKYKAEKDCLAGPVDFDKISTHEESDFKVNRREKKKKKKDKGDQKNVNEGLSPENIDKSPSRKFGGLFSRGKKKEKSFTGP</sequence>
<feature type="compositionally biased region" description="Basic and acidic residues" evidence="1">
    <location>
        <begin position="414"/>
        <end position="423"/>
    </location>
</feature>
<reference evidence="2 3" key="1">
    <citation type="submission" date="2022-05" db="EMBL/GenBank/DDBJ databases">
        <authorList>
            <consortium name="Genoscope - CEA"/>
            <person name="William W."/>
        </authorList>
    </citation>
    <scope>NUCLEOTIDE SEQUENCE [LARGE SCALE GENOMIC DNA]</scope>
</reference>
<organism evidence="2 3">
    <name type="scientific">Porites evermanni</name>
    <dbReference type="NCBI Taxonomy" id="104178"/>
    <lineage>
        <taxon>Eukaryota</taxon>
        <taxon>Metazoa</taxon>
        <taxon>Cnidaria</taxon>
        <taxon>Anthozoa</taxon>
        <taxon>Hexacorallia</taxon>
        <taxon>Scleractinia</taxon>
        <taxon>Fungiina</taxon>
        <taxon>Poritidae</taxon>
        <taxon>Porites</taxon>
    </lineage>
</organism>
<feature type="compositionally biased region" description="Low complexity" evidence="1">
    <location>
        <begin position="247"/>
        <end position="259"/>
    </location>
</feature>
<evidence type="ECO:0000313" key="2">
    <source>
        <dbReference type="EMBL" id="CAH3167103.1"/>
    </source>
</evidence>
<feature type="compositionally biased region" description="Polar residues" evidence="1">
    <location>
        <begin position="314"/>
        <end position="333"/>
    </location>
</feature>
<keyword evidence="3" id="KW-1185">Reference proteome</keyword>
<comment type="caution">
    <text evidence="2">The sequence shown here is derived from an EMBL/GenBank/DDBJ whole genome shotgun (WGS) entry which is preliminary data.</text>
</comment>
<accession>A0ABN8QM38</accession>
<feature type="compositionally biased region" description="Polar residues" evidence="1">
    <location>
        <begin position="453"/>
        <end position="466"/>
    </location>
</feature>
<protein>
    <submittedName>
        <fullName evidence="2">Uncharacterized protein</fullName>
    </submittedName>
</protein>
<feature type="region of interest" description="Disordered" evidence="1">
    <location>
        <begin position="247"/>
        <end position="474"/>
    </location>
</feature>
<proteinExistence type="predicted"/>